<accession>W4GLI1</accession>
<organism evidence="1">
    <name type="scientific">Aphanomyces astaci</name>
    <name type="common">Crayfish plague agent</name>
    <dbReference type="NCBI Taxonomy" id="112090"/>
    <lineage>
        <taxon>Eukaryota</taxon>
        <taxon>Sar</taxon>
        <taxon>Stramenopiles</taxon>
        <taxon>Oomycota</taxon>
        <taxon>Saprolegniomycetes</taxon>
        <taxon>Saprolegniales</taxon>
        <taxon>Verrucalvaceae</taxon>
        <taxon>Aphanomyces</taxon>
    </lineage>
</organism>
<protein>
    <submittedName>
        <fullName evidence="1">Uncharacterized protein</fullName>
    </submittedName>
</protein>
<evidence type="ECO:0000313" key="1">
    <source>
        <dbReference type="EMBL" id="ETV79763.1"/>
    </source>
</evidence>
<reference evidence="1" key="1">
    <citation type="submission" date="2013-12" db="EMBL/GenBank/DDBJ databases">
        <title>The Genome Sequence of Aphanomyces astaci APO3.</title>
        <authorList>
            <consortium name="The Broad Institute Genomics Platform"/>
            <person name="Russ C."/>
            <person name="Tyler B."/>
            <person name="van West P."/>
            <person name="Dieguez-Uribeondo J."/>
            <person name="Young S.K."/>
            <person name="Zeng Q."/>
            <person name="Gargeya S."/>
            <person name="Fitzgerald M."/>
            <person name="Abouelleil A."/>
            <person name="Alvarado L."/>
            <person name="Chapman S.B."/>
            <person name="Gainer-Dewar J."/>
            <person name="Goldberg J."/>
            <person name="Griggs A."/>
            <person name="Gujja S."/>
            <person name="Hansen M."/>
            <person name="Howarth C."/>
            <person name="Imamovic A."/>
            <person name="Ireland A."/>
            <person name="Larimer J."/>
            <person name="McCowan C."/>
            <person name="Murphy C."/>
            <person name="Pearson M."/>
            <person name="Poon T.W."/>
            <person name="Priest M."/>
            <person name="Roberts A."/>
            <person name="Saif S."/>
            <person name="Shea T."/>
            <person name="Sykes S."/>
            <person name="Wortman J."/>
            <person name="Nusbaum C."/>
            <person name="Birren B."/>
        </authorList>
    </citation>
    <scope>NUCLEOTIDE SEQUENCE [LARGE SCALE GENOMIC DNA]</scope>
    <source>
        <strain evidence="1">APO3</strain>
    </source>
</reference>
<dbReference type="RefSeq" id="XP_009830699.1">
    <property type="nucleotide sequence ID" value="XM_009832397.1"/>
</dbReference>
<dbReference type="EMBL" id="KI913127">
    <property type="protein sequence ID" value="ETV79763.1"/>
    <property type="molecule type" value="Genomic_DNA"/>
</dbReference>
<gene>
    <name evidence="1" type="ORF">H257_06993</name>
</gene>
<proteinExistence type="predicted"/>
<dbReference type="AlphaFoldDB" id="W4GLI1"/>
<dbReference type="VEuPathDB" id="FungiDB:H257_06993"/>
<sequence>MLPYRGQCQYKGGRCPNERTLKRTGEPHTLCEVHRVRHNKIQCKSDAKMRQLKRVMAQRKQNAHRHVSRLLLPTVVPAPATFTTPVEPVDLLSDEIVVFMGMMGMHFSKGANEEHVDVPSVDLVELL</sequence>
<dbReference type="GeneID" id="20808989"/>
<dbReference type="OrthoDB" id="75314at2759"/>
<name>W4GLI1_APHAT</name>